<protein>
    <recommendedName>
        <fullName evidence="1">Putative agmatine deiminase</fullName>
        <ecNumber evidence="1">3.5.3.12</ecNumber>
    </recommendedName>
    <alternativeName>
        <fullName evidence="1">Agmatine iminohydrolase</fullName>
    </alternativeName>
</protein>
<accession>A0A0Z8IIC1</accession>
<feature type="active site" description="Amidino-cysteine intermediate" evidence="1">
    <location>
        <position position="354"/>
    </location>
</feature>
<evidence type="ECO:0000313" key="3">
    <source>
        <dbReference type="Proteomes" id="UP000071765"/>
    </source>
</evidence>
<dbReference type="Proteomes" id="UP000071765">
    <property type="component" value="Unassembled WGS sequence"/>
</dbReference>
<dbReference type="NCBIfam" id="TIGR03380">
    <property type="entry name" value="agmatine_aguA"/>
    <property type="match status" value="1"/>
</dbReference>
<dbReference type="GO" id="GO:0004668">
    <property type="term" value="F:protein-arginine deiminase activity"/>
    <property type="evidence" value="ECO:0007669"/>
    <property type="project" value="InterPro"/>
</dbReference>
<dbReference type="AlphaFoldDB" id="A0A0Z8IIC1"/>
<dbReference type="GO" id="GO:0009446">
    <property type="term" value="P:putrescine biosynthetic process"/>
    <property type="evidence" value="ECO:0007669"/>
    <property type="project" value="InterPro"/>
</dbReference>
<dbReference type="Gene3D" id="3.75.10.10">
    <property type="entry name" value="L-arginine/glycine Amidinotransferase, Chain A"/>
    <property type="match status" value="1"/>
</dbReference>
<comment type="similarity">
    <text evidence="1">Belongs to the agmatine deiminase family.</text>
</comment>
<dbReference type="EC" id="3.5.3.12" evidence="1"/>
<dbReference type="NCBIfam" id="NF010070">
    <property type="entry name" value="PRK13551.1"/>
    <property type="match status" value="1"/>
</dbReference>
<evidence type="ECO:0000256" key="1">
    <source>
        <dbReference type="HAMAP-Rule" id="MF_01841"/>
    </source>
</evidence>
<name>A0A0Z8IIC1_STRSU</name>
<dbReference type="GO" id="GO:0047632">
    <property type="term" value="F:agmatine deiminase activity"/>
    <property type="evidence" value="ECO:0007669"/>
    <property type="project" value="UniProtKB-UniRule"/>
</dbReference>
<keyword evidence="1 2" id="KW-0378">Hydrolase</keyword>
<dbReference type="Pfam" id="PF04371">
    <property type="entry name" value="PAD_porph"/>
    <property type="match status" value="1"/>
</dbReference>
<dbReference type="PANTHER" id="PTHR31377:SF0">
    <property type="entry name" value="AGMATINE DEIMINASE-RELATED"/>
    <property type="match status" value="1"/>
</dbReference>
<sequence>MIESPKAAGYRMPAEYEPHHGTLMVWPTRPGSWPFDGQGAKKAFSQVIKTIAESEQVYLLVDEAHREEAQSMLGAGIAYLDIPTNDAWARDTGPTVLVHENGRALSVDWAFNAWGGSYDGLYQDYEADDQVASRFSQAIGLPVHDAHPFVLEGGAIHSDGEGTILVTESCLLSPGRNPHLTKDQIEQVLLDTLGAEKVIWLPYGIYQDETNEHVDNVAAFVSPAEIVLAWTDDEADPQYAMSKADLDYLEEQVDAKGRKLTIHKLPIPKYPILITEEDLPGYVYEAGEEVRTAGERLSASYVNFYVSNGAVLVPQFDDEHDAQALHLLAQLFPTRKVVGIPARDILLGGGNVHCITQQIPLYGAKCP</sequence>
<reference evidence="2 3" key="1">
    <citation type="submission" date="2016-02" db="EMBL/GenBank/DDBJ databases">
        <authorList>
            <consortium name="Pathogen Informatics"/>
        </authorList>
    </citation>
    <scope>NUCLEOTIDE SEQUENCE [LARGE SCALE GENOMIC DNA]</scope>
    <source>
        <strain evidence="2 3">LSS90</strain>
    </source>
</reference>
<dbReference type="PANTHER" id="PTHR31377">
    <property type="entry name" value="AGMATINE DEIMINASE-RELATED"/>
    <property type="match status" value="1"/>
</dbReference>
<gene>
    <name evidence="1 2" type="primary">aguA</name>
    <name evidence="2" type="ORF">ERS132452_00342</name>
</gene>
<dbReference type="SUPFAM" id="SSF55909">
    <property type="entry name" value="Pentein"/>
    <property type="match status" value="1"/>
</dbReference>
<organism evidence="2 3">
    <name type="scientific">Streptococcus suis</name>
    <dbReference type="NCBI Taxonomy" id="1307"/>
    <lineage>
        <taxon>Bacteria</taxon>
        <taxon>Bacillati</taxon>
        <taxon>Bacillota</taxon>
        <taxon>Bacilli</taxon>
        <taxon>Lactobacillales</taxon>
        <taxon>Streptococcaceae</taxon>
        <taxon>Streptococcus</taxon>
    </lineage>
</organism>
<dbReference type="InterPro" id="IPR017754">
    <property type="entry name" value="Agmatine_deiminase"/>
</dbReference>
<dbReference type="RefSeq" id="WP_044674873.1">
    <property type="nucleotide sequence ID" value="NZ_CEDG01000086.1"/>
</dbReference>
<comment type="catalytic activity">
    <reaction evidence="1">
        <text>agmatine + H2O = N-carbamoylputrescine + NH4(+)</text>
        <dbReference type="Rhea" id="RHEA:18037"/>
        <dbReference type="ChEBI" id="CHEBI:15377"/>
        <dbReference type="ChEBI" id="CHEBI:28938"/>
        <dbReference type="ChEBI" id="CHEBI:58145"/>
        <dbReference type="ChEBI" id="CHEBI:58318"/>
        <dbReference type="EC" id="3.5.3.12"/>
    </reaction>
</comment>
<dbReference type="HAMAP" id="MF_01841">
    <property type="entry name" value="Agmatine_deimin"/>
    <property type="match status" value="1"/>
</dbReference>
<dbReference type="EMBL" id="FIIN01000001">
    <property type="protein sequence ID" value="CYV55584.1"/>
    <property type="molecule type" value="Genomic_DNA"/>
</dbReference>
<evidence type="ECO:0000313" key="2">
    <source>
        <dbReference type="EMBL" id="CYV55584.1"/>
    </source>
</evidence>
<proteinExistence type="inferred from homology"/>
<dbReference type="InterPro" id="IPR007466">
    <property type="entry name" value="Peptidyl-Arg-deiminase_porph"/>
</dbReference>